<dbReference type="Pfam" id="PF03484">
    <property type="entry name" value="B5"/>
    <property type="match status" value="1"/>
</dbReference>
<dbReference type="InterPro" id="IPR005147">
    <property type="entry name" value="tRNA_synthase_B5-dom"/>
</dbReference>
<dbReference type="SUPFAM" id="SSF55681">
    <property type="entry name" value="Class II aaRS and biotin synthetases"/>
    <property type="match status" value="1"/>
</dbReference>
<sequence>MQISLKWVNELVNIKKVNLDYLLEKLTLGGFEVEKVIELELNGEKILILDISATANRSDSLSIKGISKEIAILLNKPYKKSKYLNETLNWDEQFRDVISNYKLKKSYLSFLAFTLENLSDLNSPKWLKQKLFESGVEPVNNFLDFQNYILLESGYPFEVYDLNKIRLKLNSKEFNLSLIKAKTNEKFIANNNSIYNLNESILTLKANNLNLSIAGIIPSKEFAYSDNSTSLLIEASIFEATSIRQQSRLLGLRTNRSSRYEKSIKSMGLLNSVYKLIKLLKVRNPNLICKIHTKGQIFEEESNIIILEYRKINDILGPIKSSGLNELVYISPALISKYFDQLRFAYIFKPNQLIWEVTIPNSRIDDISRPIDLIEEIARLHGFNKFLTQLPFTRIAGIEDVSYRAKKKLTLSLLNSGLNELIHYSLNNDSIISNRPVELINPLVTEYSNLRASLLPGIIKTVQENLKQGNSYIEGFEYGHVFSKNIHLFNSRTKLQEQEYISGVFGGNKIKTDWSEDSKQLEWAQAKWKIERILRQFRCLTVWEPYSGEFYKNILHPTKACEISIYGGRKIGVFGQIHPILAKKLNISPDLYLFELNFGVLKNSFKNNHVRKFTPYVSYPKIVKNISFIVDCKVPYIEIRNLLIRNGTIWLTNVLLLDHYQGISIPENEVSLCLELTFQSNKQTLQNKDVEEIIKNLLVLLIRRFNILIRL</sequence>
<feature type="binding site" evidence="11">
    <location>
        <position position="375"/>
    </location>
    <ligand>
        <name>Mg(2+)</name>
        <dbReference type="ChEBI" id="CHEBI:18420"/>
        <note>shared with alpha subunit</note>
    </ligand>
</feature>
<evidence type="ECO:0000256" key="3">
    <source>
        <dbReference type="ARBA" id="ARBA00022598"/>
    </source>
</evidence>
<dbReference type="Gene3D" id="3.30.930.10">
    <property type="entry name" value="Bira Bifunctional Protein, Domain 2"/>
    <property type="match status" value="1"/>
</dbReference>
<comment type="catalytic activity">
    <reaction evidence="10 11">
        <text>tRNA(Phe) + L-phenylalanine + ATP = L-phenylalanyl-tRNA(Phe) + AMP + diphosphate + H(+)</text>
        <dbReference type="Rhea" id="RHEA:19413"/>
        <dbReference type="Rhea" id="RHEA-COMP:9668"/>
        <dbReference type="Rhea" id="RHEA-COMP:9699"/>
        <dbReference type="ChEBI" id="CHEBI:15378"/>
        <dbReference type="ChEBI" id="CHEBI:30616"/>
        <dbReference type="ChEBI" id="CHEBI:33019"/>
        <dbReference type="ChEBI" id="CHEBI:58095"/>
        <dbReference type="ChEBI" id="CHEBI:78442"/>
        <dbReference type="ChEBI" id="CHEBI:78531"/>
        <dbReference type="ChEBI" id="CHEBI:456215"/>
        <dbReference type="EC" id="6.1.1.20"/>
    </reaction>
</comment>
<dbReference type="Pfam" id="PF03483">
    <property type="entry name" value="B3_4"/>
    <property type="match status" value="1"/>
</dbReference>
<evidence type="ECO:0000259" key="13">
    <source>
        <dbReference type="PROSITE" id="PS51483"/>
    </source>
</evidence>
<gene>
    <name evidence="14" type="primary">syfB</name>
    <name evidence="11" type="synonym">pheT</name>
</gene>
<evidence type="ECO:0000256" key="5">
    <source>
        <dbReference type="ARBA" id="ARBA00022741"/>
    </source>
</evidence>
<comment type="subcellular location">
    <subcellularLocation>
        <location evidence="11">Plastid</location>
        <location evidence="11">Chloroplast</location>
    </subcellularLocation>
</comment>
<dbReference type="EC" id="6.1.1.20" evidence="11"/>
<dbReference type="GO" id="GO:0009507">
    <property type="term" value="C:chloroplast"/>
    <property type="evidence" value="ECO:0007669"/>
    <property type="project" value="UniProtKB-SubCell"/>
</dbReference>
<dbReference type="RefSeq" id="YP_009028667.1">
    <property type="nucleotide sequence ID" value="NC_024079.1"/>
</dbReference>
<evidence type="ECO:0000256" key="11">
    <source>
        <dbReference type="HAMAP-Rule" id="MF_00283"/>
    </source>
</evidence>
<feature type="binding site" evidence="11">
    <location>
        <position position="372"/>
    </location>
    <ligand>
        <name>Mg(2+)</name>
        <dbReference type="ChEBI" id="CHEBI:18420"/>
        <note>shared with alpha subunit</note>
    </ligand>
</feature>
<keyword evidence="4 11" id="KW-0479">Metal-binding</keyword>
<keyword evidence="14" id="KW-0150">Chloroplast</keyword>
<dbReference type="GO" id="GO:0009328">
    <property type="term" value="C:phenylalanine-tRNA ligase complex"/>
    <property type="evidence" value="ECO:0007669"/>
    <property type="project" value="TreeGrafter"/>
</dbReference>
<keyword evidence="8 11" id="KW-0648">Protein biosynthesis</keyword>
<keyword evidence="5 11" id="KW-0547">Nucleotide-binding</keyword>
<dbReference type="Pfam" id="PF17759">
    <property type="entry name" value="tRNA_synthFbeta"/>
    <property type="match status" value="1"/>
</dbReference>
<dbReference type="InterPro" id="IPR009061">
    <property type="entry name" value="DNA-bd_dom_put_sf"/>
</dbReference>
<dbReference type="PANTHER" id="PTHR10947">
    <property type="entry name" value="PHENYLALANYL-TRNA SYNTHETASE BETA CHAIN AND LEUCINE-RICH REPEAT-CONTAINING PROTEIN 47"/>
    <property type="match status" value="1"/>
</dbReference>
<dbReference type="GeneID" id="19739529"/>
<dbReference type="GO" id="GO:0005524">
    <property type="term" value="F:ATP binding"/>
    <property type="evidence" value="ECO:0007669"/>
    <property type="project" value="UniProtKB-UniRule"/>
</dbReference>
<evidence type="ECO:0000256" key="10">
    <source>
        <dbReference type="ARBA" id="ARBA00049255"/>
    </source>
</evidence>
<geneLocation type="chloroplast" evidence="14"/>
<comment type="subunit">
    <text evidence="2 11">Tetramer of two alpha and two beta subunits.</text>
</comment>
<evidence type="ECO:0000256" key="4">
    <source>
        <dbReference type="ARBA" id="ARBA00022723"/>
    </source>
</evidence>
<dbReference type="SMART" id="SM00873">
    <property type="entry name" value="B3_4"/>
    <property type="match status" value="1"/>
</dbReference>
<protein>
    <recommendedName>
        <fullName evidence="11">Phenylalanine--tRNA ligase beta subunit, chloroplastic</fullName>
        <ecNumber evidence="11">6.1.1.20</ecNumber>
    </recommendedName>
    <alternativeName>
        <fullName evidence="11">Phenylalanyl-tRNA synthetase beta subunit</fullName>
        <shortName evidence="11">PheRS</shortName>
    </alternativeName>
</protein>
<dbReference type="PROSITE" id="PS51483">
    <property type="entry name" value="B5"/>
    <property type="match status" value="1"/>
</dbReference>
<dbReference type="Gene3D" id="3.30.70.380">
    <property type="entry name" value="Ferrodoxin-fold anticodon-binding domain"/>
    <property type="match status" value="1"/>
</dbReference>
<keyword evidence="3 11" id="KW-0436">Ligase</keyword>
<keyword evidence="6 11" id="KW-0067">ATP-binding</keyword>
<dbReference type="Gene3D" id="3.30.56.10">
    <property type="match status" value="2"/>
</dbReference>
<dbReference type="SMART" id="SM00874">
    <property type="entry name" value="B5"/>
    <property type="match status" value="1"/>
</dbReference>
<feature type="domain" description="B5" evidence="13">
    <location>
        <begin position="300"/>
        <end position="388"/>
    </location>
</feature>
<dbReference type="SUPFAM" id="SSF46955">
    <property type="entry name" value="Putative DNA-binding domain"/>
    <property type="match status" value="2"/>
</dbReference>
<organism evidence="14">
    <name type="scientific">Asterionella formosa</name>
    <dbReference type="NCBI Taxonomy" id="210441"/>
    <lineage>
        <taxon>Eukaryota</taxon>
        <taxon>Sar</taxon>
        <taxon>Stramenopiles</taxon>
        <taxon>Ochrophyta</taxon>
        <taxon>Bacillariophyta</taxon>
        <taxon>Fragilariophyceae</taxon>
        <taxon>Fragilariophycidae</taxon>
        <taxon>Fragilariales</taxon>
        <taxon>Fragilariaceae</taxon>
        <taxon>Asterionella</taxon>
    </lineage>
</organism>
<dbReference type="GO" id="GO:0004826">
    <property type="term" value="F:phenylalanine-tRNA ligase activity"/>
    <property type="evidence" value="ECO:0007669"/>
    <property type="project" value="UniProtKB-UniRule"/>
</dbReference>
<evidence type="ECO:0000256" key="2">
    <source>
        <dbReference type="ARBA" id="ARBA00011209"/>
    </source>
</evidence>
<dbReference type="GO" id="GO:0003723">
    <property type="term" value="F:RNA binding"/>
    <property type="evidence" value="ECO:0007669"/>
    <property type="project" value="InterPro"/>
</dbReference>
<dbReference type="PANTHER" id="PTHR10947:SF0">
    <property type="entry name" value="PHENYLALANINE--TRNA LIGASE BETA SUBUNIT"/>
    <property type="match status" value="1"/>
</dbReference>
<comment type="cofactor">
    <cofactor evidence="11">
        <name>Mg(2+)</name>
        <dbReference type="ChEBI" id="CHEBI:18420"/>
    </cofactor>
    <text evidence="11">Binds 2 magnesium ions per tetramer.</text>
</comment>
<evidence type="ECO:0000259" key="12">
    <source>
        <dbReference type="PROSITE" id="PS51447"/>
    </source>
</evidence>
<keyword evidence="7 11" id="KW-0460">Magnesium</keyword>
<feature type="binding site" evidence="11">
    <location>
        <position position="376"/>
    </location>
    <ligand>
        <name>Mg(2+)</name>
        <dbReference type="ChEBI" id="CHEBI:18420"/>
        <note>shared with alpha subunit</note>
    </ligand>
</feature>
<comment type="similarity">
    <text evidence="1 11">Belongs to the phenylalanyl-tRNA synthetase beta subunit family. Type 1 subfamily.</text>
</comment>
<dbReference type="InterPro" id="IPR045864">
    <property type="entry name" value="aa-tRNA-synth_II/BPL/LPL"/>
</dbReference>
<keyword evidence="9 11" id="KW-0030">Aminoacyl-tRNA synthetase</keyword>
<dbReference type="SUPFAM" id="SSF56037">
    <property type="entry name" value="PheT/TilS domain"/>
    <property type="match status" value="1"/>
</dbReference>
<reference evidence="14" key="1">
    <citation type="journal article" date="2014" name="Genome Biol. Evol.">
        <title>Serial gene losses and foreign DNA underlie size and sequence variation in the plastid genomes of diatoms.</title>
        <authorList>
            <person name="Ruck E.C."/>
            <person name="Nakov T."/>
            <person name="Jansen R.K."/>
            <person name="Theriot E.C."/>
            <person name="Alverson A.J."/>
        </authorList>
    </citation>
    <scope>NUCLEOTIDE SEQUENCE</scope>
    <source>
        <strain evidence="14">Utcc605</strain>
    </source>
</reference>
<evidence type="ECO:0000256" key="6">
    <source>
        <dbReference type="ARBA" id="ARBA00022840"/>
    </source>
</evidence>
<evidence type="ECO:0000256" key="9">
    <source>
        <dbReference type="ARBA" id="ARBA00023146"/>
    </source>
</evidence>
<evidence type="ECO:0000256" key="1">
    <source>
        <dbReference type="ARBA" id="ARBA00008653"/>
    </source>
</evidence>
<dbReference type="InterPro" id="IPR041616">
    <property type="entry name" value="PheRS_beta_core"/>
</dbReference>
<dbReference type="InterPro" id="IPR005121">
    <property type="entry name" value="Fdx_antiC-bd"/>
</dbReference>
<dbReference type="PROSITE" id="PS51447">
    <property type="entry name" value="FDX_ACB"/>
    <property type="match status" value="1"/>
</dbReference>
<dbReference type="InterPro" id="IPR004532">
    <property type="entry name" value="Phe-tRNA-ligase_IIc_bsu_bact"/>
</dbReference>
<dbReference type="Gene3D" id="3.50.40.10">
    <property type="entry name" value="Phenylalanyl-trna Synthetase, Chain B, domain 3"/>
    <property type="match status" value="1"/>
</dbReference>
<dbReference type="Pfam" id="PF03147">
    <property type="entry name" value="FDX-ACB"/>
    <property type="match status" value="1"/>
</dbReference>
<proteinExistence type="inferred from homology"/>
<keyword evidence="14" id="KW-0934">Plastid</keyword>
<dbReference type="EMBL" id="KC509519">
    <property type="protein sequence ID" value="AGH28217.1"/>
    <property type="molecule type" value="Genomic_DNA"/>
</dbReference>
<evidence type="ECO:0000256" key="8">
    <source>
        <dbReference type="ARBA" id="ARBA00022917"/>
    </source>
</evidence>
<dbReference type="InterPro" id="IPR045060">
    <property type="entry name" value="Phe-tRNA-ligase_IIc_bsu"/>
</dbReference>
<dbReference type="AlphaFoldDB" id="A0A023HBX1"/>
<feature type="domain" description="FDX-ACB" evidence="12">
    <location>
        <begin position="617"/>
        <end position="710"/>
    </location>
</feature>
<evidence type="ECO:0000256" key="7">
    <source>
        <dbReference type="ARBA" id="ARBA00022842"/>
    </source>
</evidence>
<dbReference type="NCBIfam" id="TIGR00472">
    <property type="entry name" value="pheT_bact"/>
    <property type="match status" value="1"/>
</dbReference>
<dbReference type="GO" id="GO:0006432">
    <property type="term" value="P:phenylalanyl-tRNA aminoacylation"/>
    <property type="evidence" value="ECO:0007669"/>
    <property type="project" value="UniProtKB-UniRule"/>
</dbReference>
<accession>A0A023HBX1</accession>
<dbReference type="InterPro" id="IPR005146">
    <property type="entry name" value="B3/B4_tRNA-bd"/>
</dbReference>
<dbReference type="GO" id="GO:0000287">
    <property type="term" value="F:magnesium ion binding"/>
    <property type="evidence" value="ECO:0007669"/>
    <property type="project" value="UniProtKB-UniRule"/>
</dbReference>
<dbReference type="InterPro" id="IPR036690">
    <property type="entry name" value="Fdx_antiC-bd_sf"/>
</dbReference>
<dbReference type="SMART" id="SM00896">
    <property type="entry name" value="FDX-ACB"/>
    <property type="match status" value="1"/>
</dbReference>
<name>A0A023HBX1_9STRA</name>
<dbReference type="SUPFAM" id="SSF54991">
    <property type="entry name" value="Anticodon-binding domain of PheRS"/>
    <property type="match status" value="1"/>
</dbReference>
<feature type="binding site" evidence="11">
    <location>
        <position position="366"/>
    </location>
    <ligand>
        <name>Mg(2+)</name>
        <dbReference type="ChEBI" id="CHEBI:18420"/>
        <note>shared with alpha subunit</note>
    </ligand>
</feature>
<evidence type="ECO:0000313" key="14">
    <source>
        <dbReference type="EMBL" id="AGH28217.1"/>
    </source>
</evidence>
<dbReference type="CDD" id="cd00769">
    <property type="entry name" value="PheRS_beta_core"/>
    <property type="match status" value="1"/>
</dbReference>
<dbReference type="InterPro" id="IPR020825">
    <property type="entry name" value="Phe-tRNA_synthase-like_B3/B4"/>
</dbReference>
<dbReference type="HAMAP" id="MF_00283">
    <property type="entry name" value="Phe_tRNA_synth_beta1"/>
    <property type="match status" value="1"/>
</dbReference>